<feature type="domain" description="ABC transmembrane type-2" evidence="12">
    <location>
        <begin position="39"/>
        <end position="264"/>
    </location>
</feature>
<keyword evidence="3 11" id="KW-0813">Transport</keyword>
<dbReference type="GO" id="GO:0015920">
    <property type="term" value="P:lipopolysaccharide transport"/>
    <property type="evidence" value="ECO:0007669"/>
    <property type="project" value="TreeGrafter"/>
</dbReference>
<keyword evidence="8 11" id="KW-1133">Transmembrane helix</keyword>
<feature type="transmembrane region" description="Helical" evidence="11">
    <location>
        <begin position="116"/>
        <end position="145"/>
    </location>
</feature>
<dbReference type="EMBL" id="LPIX01000094">
    <property type="protein sequence ID" value="KWD96064.1"/>
    <property type="molecule type" value="Genomic_DNA"/>
</dbReference>
<accession>A0A105RET3</accession>
<feature type="transmembrane region" description="Helical" evidence="11">
    <location>
        <begin position="151"/>
        <end position="173"/>
    </location>
</feature>
<evidence type="ECO:0000259" key="12">
    <source>
        <dbReference type="PROSITE" id="PS51012"/>
    </source>
</evidence>
<name>A0A105RET3_9BURK</name>
<dbReference type="PIRSF" id="PIRSF006648">
    <property type="entry name" value="DrrB"/>
    <property type="match status" value="1"/>
</dbReference>
<feature type="transmembrane region" description="Helical" evidence="11">
    <location>
        <begin position="75"/>
        <end position="95"/>
    </location>
</feature>
<evidence type="ECO:0000313" key="16">
    <source>
        <dbReference type="Proteomes" id="UP000062998"/>
    </source>
</evidence>
<sequence length="272" mass="30511">MLSVFTSPRRMLCSLYGHRNLIFVLTVREILGRYKGSVLGLFWSVFQPILMLTVYSFVFGVIFRSRWPGGTGSQAEFVLILFAGLLVFNVFAECLNRSPVLILSNVNYVKRVIFPLEILPVVTTAVAMFHLFVSFVVWLLCYVVAIGVPSVYVLLFPVALLPLIFLSLGVAWFLSAFGVFVRDTAQITGLVTTVLMFMTPIFYPEQSVPAKFRAFVGLNPLVPIIEQVRKVLMWNGGITLSTYLPVLVASLVVLWGGYSWFEKTRKGFADVL</sequence>
<evidence type="ECO:0000256" key="8">
    <source>
        <dbReference type="ARBA" id="ARBA00022989"/>
    </source>
</evidence>
<evidence type="ECO:0000256" key="7">
    <source>
        <dbReference type="ARBA" id="ARBA00022903"/>
    </source>
</evidence>
<comment type="caution">
    <text evidence="14">The sequence shown here is derived from an EMBL/GenBank/DDBJ whole genome shotgun (WGS) entry which is preliminary data.</text>
</comment>
<organism evidence="14 16">
    <name type="scientific">Burkholderia ubonensis</name>
    <dbReference type="NCBI Taxonomy" id="101571"/>
    <lineage>
        <taxon>Bacteria</taxon>
        <taxon>Pseudomonadati</taxon>
        <taxon>Pseudomonadota</taxon>
        <taxon>Betaproteobacteria</taxon>
        <taxon>Burkholderiales</taxon>
        <taxon>Burkholderiaceae</taxon>
        <taxon>Burkholderia</taxon>
        <taxon>Burkholderia cepacia complex</taxon>
    </lineage>
</organism>
<dbReference type="PANTHER" id="PTHR30413">
    <property type="entry name" value="INNER MEMBRANE TRANSPORT PERMEASE"/>
    <property type="match status" value="1"/>
</dbReference>
<dbReference type="Proteomes" id="UP000061665">
    <property type="component" value="Unassembled WGS sequence"/>
</dbReference>
<proteinExistence type="inferred from homology"/>
<evidence type="ECO:0000256" key="11">
    <source>
        <dbReference type="RuleBase" id="RU361157"/>
    </source>
</evidence>
<evidence type="ECO:0000256" key="6">
    <source>
        <dbReference type="ARBA" id="ARBA00022692"/>
    </source>
</evidence>
<dbReference type="GO" id="GO:0140359">
    <property type="term" value="F:ABC-type transporter activity"/>
    <property type="evidence" value="ECO:0007669"/>
    <property type="project" value="InterPro"/>
</dbReference>
<keyword evidence="7" id="KW-0972">Capsule biogenesis/degradation</keyword>
<dbReference type="Pfam" id="PF01061">
    <property type="entry name" value="ABC2_membrane"/>
    <property type="match status" value="1"/>
</dbReference>
<dbReference type="Proteomes" id="UP000062998">
    <property type="component" value="Unassembled WGS sequence"/>
</dbReference>
<feature type="transmembrane region" description="Helical" evidence="11">
    <location>
        <begin position="185"/>
        <end position="203"/>
    </location>
</feature>
<evidence type="ECO:0000256" key="9">
    <source>
        <dbReference type="ARBA" id="ARBA00023047"/>
    </source>
</evidence>
<keyword evidence="6 11" id="KW-0812">Transmembrane</keyword>
<evidence type="ECO:0000256" key="10">
    <source>
        <dbReference type="ARBA" id="ARBA00023136"/>
    </source>
</evidence>
<evidence type="ECO:0000313" key="15">
    <source>
        <dbReference type="Proteomes" id="UP000061665"/>
    </source>
</evidence>
<dbReference type="RefSeq" id="WP_059533219.1">
    <property type="nucleotide sequence ID" value="NZ_LOVJ01000043.1"/>
</dbReference>
<evidence type="ECO:0000256" key="5">
    <source>
        <dbReference type="ARBA" id="ARBA00022597"/>
    </source>
</evidence>
<dbReference type="PRINTS" id="PR00164">
    <property type="entry name" value="ABC2TRNSPORT"/>
</dbReference>
<evidence type="ECO:0000313" key="13">
    <source>
        <dbReference type="EMBL" id="KVM27074.1"/>
    </source>
</evidence>
<evidence type="ECO:0000256" key="4">
    <source>
        <dbReference type="ARBA" id="ARBA00022475"/>
    </source>
</evidence>
<dbReference type="InterPro" id="IPR047817">
    <property type="entry name" value="ABC2_TM_bact-type"/>
</dbReference>
<comment type="similarity">
    <text evidence="2 11">Belongs to the ABC-2 integral membrane protein family.</text>
</comment>
<evidence type="ECO:0000256" key="3">
    <source>
        <dbReference type="ARBA" id="ARBA00022448"/>
    </source>
</evidence>
<reference evidence="15 16" key="1">
    <citation type="submission" date="2015-11" db="EMBL/GenBank/DDBJ databases">
        <title>Expanding the genomic diversity of Burkholderia species for the development of highly accurate diagnostics.</title>
        <authorList>
            <person name="Sahl J."/>
            <person name="Keim P."/>
            <person name="Wagner D."/>
        </authorList>
    </citation>
    <scope>NUCLEOTIDE SEQUENCE [LARGE SCALE GENOMIC DNA]</scope>
    <source>
        <strain evidence="13 15">MSMB2058</strain>
        <strain evidence="14 16">MSMB2167WGS</strain>
    </source>
</reference>
<dbReference type="AlphaFoldDB" id="A0A105RET3"/>
<keyword evidence="10 11" id="KW-0472">Membrane</keyword>
<dbReference type="EMBL" id="LOZE01000097">
    <property type="protein sequence ID" value="KVM27074.1"/>
    <property type="molecule type" value="Genomic_DNA"/>
</dbReference>
<evidence type="ECO:0000256" key="2">
    <source>
        <dbReference type="ARBA" id="ARBA00007783"/>
    </source>
</evidence>
<evidence type="ECO:0000256" key="1">
    <source>
        <dbReference type="ARBA" id="ARBA00004651"/>
    </source>
</evidence>
<dbReference type="InterPro" id="IPR013525">
    <property type="entry name" value="ABC2_TM"/>
</dbReference>
<keyword evidence="9" id="KW-0625">Polysaccharide transport</keyword>
<dbReference type="GO" id="GO:0015774">
    <property type="term" value="P:polysaccharide transport"/>
    <property type="evidence" value="ECO:0007669"/>
    <property type="project" value="UniProtKB-KW"/>
</dbReference>
<dbReference type="PROSITE" id="PS51012">
    <property type="entry name" value="ABC_TM2"/>
    <property type="match status" value="1"/>
</dbReference>
<dbReference type="OrthoDB" id="9786910at2"/>
<feature type="transmembrane region" description="Helical" evidence="11">
    <location>
        <begin position="242"/>
        <end position="261"/>
    </location>
</feature>
<comment type="subcellular location">
    <subcellularLocation>
        <location evidence="11">Cell inner membrane</location>
        <topology evidence="11">Multi-pass membrane protein</topology>
    </subcellularLocation>
    <subcellularLocation>
        <location evidence="1">Cell membrane</location>
        <topology evidence="1">Multi-pass membrane protein</topology>
    </subcellularLocation>
</comment>
<evidence type="ECO:0000313" key="14">
    <source>
        <dbReference type="EMBL" id="KWD96064.1"/>
    </source>
</evidence>
<feature type="transmembrane region" description="Helical" evidence="11">
    <location>
        <begin position="38"/>
        <end position="63"/>
    </location>
</feature>
<protein>
    <recommendedName>
        <fullName evidence="11">Transport permease protein</fullName>
    </recommendedName>
</protein>
<dbReference type="InterPro" id="IPR000412">
    <property type="entry name" value="ABC_2_transport"/>
</dbReference>
<gene>
    <name evidence="13" type="ORF">WJ53_11450</name>
    <name evidence="14" type="ORF">WL73_24200</name>
</gene>
<keyword evidence="5" id="KW-0762">Sugar transport</keyword>
<keyword evidence="4 11" id="KW-1003">Cell membrane</keyword>
<dbReference type="GO" id="GO:0043190">
    <property type="term" value="C:ATP-binding cassette (ABC) transporter complex"/>
    <property type="evidence" value="ECO:0007669"/>
    <property type="project" value="InterPro"/>
</dbReference>
<dbReference type="PANTHER" id="PTHR30413:SF10">
    <property type="entry name" value="CAPSULE POLYSACCHARIDE EXPORT INNER-MEMBRANE PROTEIN CTRC"/>
    <property type="match status" value="1"/>
</dbReference>